<name>A0ABV5LZM3_9ACTN</name>
<proteinExistence type="predicted"/>
<keyword evidence="2" id="KW-0808">Transferase</keyword>
<keyword evidence="3" id="KW-1185">Reference proteome</keyword>
<accession>A0ABV5LZM3</accession>
<evidence type="ECO:0000259" key="1">
    <source>
        <dbReference type="Pfam" id="PF13649"/>
    </source>
</evidence>
<dbReference type="PANTHER" id="PTHR42912:SF93">
    <property type="entry name" value="N6-ADENOSINE-METHYLTRANSFERASE TMT1A"/>
    <property type="match status" value="1"/>
</dbReference>
<dbReference type="Gene3D" id="3.40.50.150">
    <property type="entry name" value="Vaccinia Virus protein VP39"/>
    <property type="match status" value="1"/>
</dbReference>
<dbReference type="CDD" id="cd02440">
    <property type="entry name" value="AdoMet_MTases"/>
    <property type="match status" value="1"/>
</dbReference>
<sequence>MTEQAYLPAMGLRWLLPLYDPFCRLAGVARVHRELIERAELRPGQRVLEIGCGTGTLLSALVRRHPGVEATGIDPDAGSLRRARRKAARAGLHIDYRPAYAGRLPLPDASVDRVVSSLMLHHLDDDEHRRALREVRRVLRPGGQLHVLDIAGSHAPRSRRLAATGADHVLAAMLEAGLTDAAENGRGRTRFGPVAFYRAEVAA</sequence>
<keyword evidence="2" id="KW-0489">Methyltransferase</keyword>
<evidence type="ECO:0000313" key="3">
    <source>
        <dbReference type="Proteomes" id="UP001589608"/>
    </source>
</evidence>
<comment type="caution">
    <text evidence="2">The sequence shown here is derived from an EMBL/GenBank/DDBJ whole genome shotgun (WGS) entry which is preliminary data.</text>
</comment>
<dbReference type="PANTHER" id="PTHR42912">
    <property type="entry name" value="METHYLTRANSFERASE"/>
    <property type="match status" value="1"/>
</dbReference>
<dbReference type="InterPro" id="IPR041698">
    <property type="entry name" value="Methyltransf_25"/>
</dbReference>
<feature type="domain" description="Methyltransferase" evidence="1">
    <location>
        <begin position="47"/>
        <end position="143"/>
    </location>
</feature>
<dbReference type="InterPro" id="IPR029063">
    <property type="entry name" value="SAM-dependent_MTases_sf"/>
</dbReference>
<dbReference type="GO" id="GO:0008168">
    <property type="term" value="F:methyltransferase activity"/>
    <property type="evidence" value="ECO:0007669"/>
    <property type="project" value="UniProtKB-KW"/>
</dbReference>
<dbReference type="Proteomes" id="UP001589608">
    <property type="component" value="Unassembled WGS sequence"/>
</dbReference>
<gene>
    <name evidence="2" type="ORF">ACFFTR_03025</name>
</gene>
<dbReference type="SUPFAM" id="SSF53335">
    <property type="entry name" value="S-adenosyl-L-methionine-dependent methyltransferases"/>
    <property type="match status" value="1"/>
</dbReference>
<evidence type="ECO:0000313" key="2">
    <source>
        <dbReference type="EMBL" id="MFB9442059.1"/>
    </source>
</evidence>
<reference evidence="2 3" key="1">
    <citation type="submission" date="2024-09" db="EMBL/GenBank/DDBJ databases">
        <authorList>
            <person name="Sun Q."/>
            <person name="Mori K."/>
        </authorList>
    </citation>
    <scope>NUCLEOTIDE SEQUENCE [LARGE SCALE GENOMIC DNA]</scope>
    <source>
        <strain evidence="2 3">JCM 3307</strain>
    </source>
</reference>
<dbReference type="InterPro" id="IPR050508">
    <property type="entry name" value="Methyltransf_Superfamily"/>
</dbReference>
<dbReference type="EMBL" id="JBHMCA010000011">
    <property type="protein sequence ID" value="MFB9442059.1"/>
    <property type="molecule type" value="Genomic_DNA"/>
</dbReference>
<dbReference type="RefSeq" id="WP_246655679.1">
    <property type="nucleotide sequence ID" value="NZ_CP061913.1"/>
</dbReference>
<dbReference type="Pfam" id="PF13649">
    <property type="entry name" value="Methyltransf_25"/>
    <property type="match status" value="1"/>
</dbReference>
<protein>
    <submittedName>
        <fullName evidence="2">Class I SAM-dependent methyltransferase</fullName>
        <ecNumber evidence="2">2.1.1.-</ecNumber>
    </submittedName>
</protein>
<dbReference type="GO" id="GO:0032259">
    <property type="term" value="P:methylation"/>
    <property type="evidence" value="ECO:0007669"/>
    <property type="project" value="UniProtKB-KW"/>
</dbReference>
<dbReference type="EC" id="2.1.1.-" evidence="2"/>
<organism evidence="2 3">
    <name type="scientific">Dactylosporangium vinaceum</name>
    <dbReference type="NCBI Taxonomy" id="53362"/>
    <lineage>
        <taxon>Bacteria</taxon>
        <taxon>Bacillati</taxon>
        <taxon>Actinomycetota</taxon>
        <taxon>Actinomycetes</taxon>
        <taxon>Micromonosporales</taxon>
        <taxon>Micromonosporaceae</taxon>
        <taxon>Dactylosporangium</taxon>
    </lineage>
</organism>